<keyword evidence="1" id="KW-0472">Membrane</keyword>
<keyword evidence="1" id="KW-1133">Transmembrane helix</keyword>
<protein>
    <submittedName>
        <fullName evidence="4">Histidine kinase</fullName>
    </submittedName>
</protein>
<dbReference type="RefSeq" id="WP_329774944.1">
    <property type="nucleotide sequence ID" value="NZ_JAYDYW010000006.1"/>
</dbReference>
<keyword evidence="4" id="KW-0808">Transferase</keyword>
<dbReference type="InterPro" id="IPR003594">
    <property type="entry name" value="HATPase_dom"/>
</dbReference>
<dbReference type="SUPFAM" id="SSF55874">
    <property type="entry name" value="ATPase domain of HSP90 chaperone/DNA topoisomerase II/histidine kinase"/>
    <property type="match status" value="1"/>
</dbReference>
<name>A0ABU7G2S3_9ALTE</name>
<dbReference type="Proteomes" id="UP001310248">
    <property type="component" value="Unassembled WGS sequence"/>
</dbReference>
<sequence length="340" mass="38308">MKTKCFASVWRSLAICALFSFAIGYVTNSIWGGPYWMHYIIALVFGTVGTCTTMFIDVMFPKMNSFWAFVLSAPITLTIGSAHTWFWISPYYDNFDWPLMLKVILIGLLFCAAIYYFFFSREQTLSMASALQQAELEKLKAEQALTYSQLKLLQSQIEPHFLFNTLANLKALIAVEPKQAEVLLDKFTELLRVTLKKSRQESIRLEDEVAGISAYLAIQQIRLGERLQYSVELASPELKQRQLPPMLLQPLVENAVFHGIEPKAEGGKVNVQIALKEQRWQISIEDNGIGFKQAAKQGNGLALGNIQKRLASLFPNQASLNIHALDQGGTLALLEFPCEQ</sequence>
<feature type="domain" description="Signal transduction histidine kinase internal region" evidence="3">
    <location>
        <begin position="149"/>
        <end position="227"/>
    </location>
</feature>
<evidence type="ECO:0000259" key="3">
    <source>
        <dbReference type="Pfam" id="PF06580"/>
    </source>
</evidence>
<keyword evidence="1" id="KW-0812">Transmembrane</keyword>
<evidence type="ECO:0000313" key="4">
    <source>
        <dbReference type="EMBL" id="MEE1673692.1"/>
    </source>
</evidence>
<feature type="transmembrane region" description="Helical" evidence="1">
    <location>
        <begin position="66"/>
        <end position="88"/>
    </location>
</feature>
<evidence type="ECO:0000313" key="5">
    <source>
        <dbReference type="Proteomes" id="UP001310248"/>
    </source>
</evidence>
<gene>
    <name evidence="4" type="ORF">SNR37_003118</name>
</gene>
<reference evidence="5" key="1">
    <citation type="submission" date="2023-07" db="EMBL/GenBank/DDBJ databases">
        <title>Draft genome sequence of Agarivorans aestuarii strain ZMCS4, a CAZymes producing bacteria isolated from the marine brown algae Clodostephus spongiosus.</title>
        <authorList>
            <person name="Lorente B."/>
            <person name="Cabral C."/>
            <person name="Frias J."/>
            <person name="Faria J."/>
            <person name="Toubarro D."/>
        </authorList>
    </citation>
    <scope>NUCLEOTIDE SEQUENCE [LARGE SCALE GENOMIC DNA]</scope>
    <source>
        <strain evidence="5">ZMCS4</strain>
    </source>
</reference>
<dbReference type="Pfam" id="PF06580">
    <property type="entry name" value="His_kinase"/>
    <property type="match status" value="1"/>
</dbReference>
<dbReference type="InterPro" id="IPR010559">
    <property type="entry name" value="Sig_transdc_His_kin_internal"/>
</dbReference>
<dbReference type="PANTHER" id="PTHR34220">
    <property type="entry name" value="SENSOR HISTIDINE KINASE YPDA"/>
    <property type="match status" value="1"/>
</dbReference>
<dbReference type="Gene3D" id="3.30.565.10">
    <property type="entry name" value="Histidine kinase-like ATPase, C-terminal domain"/>
    <property type="match status" value="1"/>
</dbReference>
<dbReference type="GO" id="GO:0016301">
    <property type="term" value="F:kinase activity"/>
    <property type="evidence" value="ECO:0007669"/>
    <property type="project" value="UniProtKB-KW"/>
</dbReference>
<dbReference type="InterPro" id="IPR050640">
    <property type="entry name" value="Bact_2-comp_sensor_kinase"/>
</dbReference>
<feature type="transmembrane region" description="Helical" evidence="1">
    <location>
        <begin position="12"/>
        <end position="31"/>
    </location>
</feature>
<dbReference type="EMBL" id="JAYDYW010000006">
    <property type="protein sequence ID" value="MEE1673692.1"/>
    <property type="molecule type" value="Genomic_DNA"/>
</dbReference>
<proteinExistence type="predicted"/>
<comment type="caution">
    <text evidence="4">The sequence shown here is derived from an EMBL/GenBank/DDBJ whole genome shotgun (WGS) entry which is preliminary data.</text>
</comment>
<accession>A0ABU7G2S3</accession>
<feature type="transmembrane region" description="Helical" evidence="1">
    <location>
        <begin position="100"/>
        <end position="119"/>
    </location>
</feature>
<evidence type="ECO:0000259" key="2">
    <source>
        <dbReference type="Pfam" id="PF02518"/>
    </source>
</evidence>
<feature type="transmembrane region" description="Helical" evidence="1">
    <location>
        <begin position="37"/>
        <end position="59"/>
    </location>
</feature>
<dbReference type="Pfam" id="PF02518">
    <property type="entry name" value="HATPase_c"/>
    <property type="match status" value="1"/>
</dbReference>
<evidence type="ECO:0000256" key="1">
    <source>
        <dbReference type="SAM" id="Phobius"/>
    </source>
</evidence>
<organism evidence="4 5">
    <name type="scientific">Agarivorans aestuarii</name>
    <dbReference type="NCBI Taxonomy" id="1563703"/>
    <lineage>
        <taxon>Bacteria</taxon>
        <taxon>Pseudomonadati</taxon>
        <taxon>Pseudomonadota</taxon>
        <taxon>Gammaproteobacteria</taxon>
        <taxon>Alteromonadales</taxon>
        <taxon>Alteromonadaceae</taxon>
        <taxon>Agarivorans</taxon>
    </lineage>
</organism>
<keyword evidence="5" id="KW-1185">Reference proteome</keyword>
<feature type="domain" description="Histidine kinase/HSP90-like ATPase" evidence="2">
    <location>
        <begin position="248"/>
        <end position="337"/>
    </location>
</feature>
<keyword evidence="4" id="KW-0418">Kinase</keyword>
<dbReference type="InterPro" id="IPR036890">
    <property type="entry name" value="HATPase_C_sf"/>
</dbReference>
<dbReference type="PANTHER" id="PTHR34220:SF9">
    <property type="entry name" value="SIGNAL TRANSDUCTION HISTIDINE KINASE INTERNAL REGION DOMAIN-CONTAINING PROTEIN"/>
    <property type="match status" value="1"/>
</dbReference>